<dbReference type="SUPFAM" id="SSF81321">
    <property type="entry name" value="Family A G protein-coupled receptor-like"/>
    <property type="match status" value="1"/>
</dbReference>
<keyword evidence="6" id="KW-0675">Receptor</keyword>
<dbReference type="EMBL" id="WAAF01008582">
    <property type="protein sequence ID" value="NXX43481.1"/>
    <property type="molecule type" value="Genomic_DNA"/>
</dbReference>
<keyword evidence="11" id="KW-1185">Reference proteome</keyword>
<dbReference type="OrthoDB" id="9896011at2759"/>
<evidence type="ECO:0000313" key="10">
    <source>
        <dbReference type="EMBL" id="NXX43481.1"/>
    </source>
</evidence>
<keyword evidence="5 8" id="KW-0472">Membrane</keyword>
<dbReference type="AlphaFoldDB" id="A0A852IN89"/>
<dbReference type="GO" id="GO:0004930">
    <property type="term" value="F:G protein-coupled receptor activity"/>
    <property type="evidence" value="ECO:0007669"/>
    <property type="project" value="UniProtKB-KW"/>
</dbReference>
<keyword evidence="2 8" id="KW-0812">Transmembrane</keyword>
<evidence type="ECO:0000256" key="1">
    <source>
        <dbReference type="ARBA" id="ARBA00004141"/>
    </source>
</evidence>
<sequence>ETITTDPPLSNLTYKYVDYEETITDTCFVSLALKAVAAVCMAISLCGLVGNGLVLWFLGCQVKQNPSATYALYLAIADFLLLLLLLLQMLAVLNISLICLSGLISLYAQFVLAVNTLCEYFVLSSLAFLAAMSVEQCLAIF</sequence>
<evidence type="ECO:0000256" key="7">
    <source>
        <dbReference type="ARBA" id="ARBA00023224"/>
    </source>
</evidence>
<dbReference type="PANTHER" id="PTHR11334">
    <property type="entry name" value="MAS-RELATED G-PROTEIN COUPLED RECEPTOR"/>
    <property type="match status" value="1"/>
</dbReference>
<evidence type="ECO:0000256" key="2">
    <source>
        <dbReference type="ARBA" id="ARBA00022692"/>
    </source>
</evidence>
<dbReference type="Gene3D" id="1.20.1070.10">
    <property type="entry name" value="Rhodopsin 7-helix transmembrane proteins"/>
    <property type="match status" value="1"/>
</dbReference>
<name>A0A852IN89_9PICI</name>
<keyword evidence="3 8" id="KW-1133">Transmembrane helix</keyword>
<comment type="caution">
    <text evidence="10">The sequence shown here is derived from an EMBL/GenBank/DDBJ whole genome shotgun (WGS) entry which is preliminary data.</text>
</comment>
<proteinExistence type="predicted"/>
<dbReference type="InterPro" id="IPR026234">
    <property type="entry name" value="MRGPCRFAMILY"/>
</dbReference>
<organism evidence="10 11">
    <name type="scientific">Tricholaema leucomelas</name>
    <name type="common">pied barbet</name>
    <dbReference type="NCBI Taxonomy" id="240729"/>
    <lineage>
        <taxon>Eukaryota</taxon>
        <taxon>Metazoa</taxon>
        <taxon>Chordata</taxon>
        <taxon>Craniata</taxon>
        <taxon>Vertebrata</taxon>
        <taxon>Euteleostomi</taxon>
        <taxon>Archelosauria</taxon>
        <taxon>Archosauria</taxon>
        <taxon>Dinosauria</taxon>
        <taxon>Saurischia</taxon>
        <taxon>Theropoda</taxon>
        <taxon>Coelurosauria</taxon>
        <taxon>Aves</taxon>
        <taxon>Neognathae</taxon>
        <taxon>Neoaves</taxon>
        <taxon>Telluraves</taxon>
        <taxon>Coraciimorphae</taxon>
        <taxon>Piciformes</taxon>
        <taxon>Lybiidae</taxon>
        <taxon>Tricholaema lacrymosa</taxon>
    </lineage>
</organism>
<evidence type="ECO:0000259" key="9">
    <source>
        <dbReference type="PROSITE" id="PS50262"/>
    </source>
</evidence>
<feature type="non-terminal residue" evidence="10">
    <location>
        <position position="1"/>
    </location>
</feature>
<evidence type="ECO:0000256" key="8">
    <source>
        <dbReference type="SAM" id="Phobius"/>
    </source>
</evidence>
<evidence type="ECO:0000256" key="6">
    <source>
        <dbReference type="ARBA" id="ARBA00023170"/>
    </source>
</evidence>
<gene>
    <name evidence="10" type="primary">Mrgprh_1</name>
    <name evidence="10" type="ORF">TRILEU_R15938</name>
</gene>
<dbReference type="InterPro" id="IPR017452">
    <property type="entry name" value="GPCR_Rhodpsn_7TM"/>
</dbReference>
<feature type="transmembrane region" description="Helical" evidence="8">
    <location>
        <begin position="70"/>
        <end position="87"/>
    </location>
</feature>
<dbReference type="PRINTS" id="PR00237">
    <property type="entry name" value="GPCRRHODOPSN"/>
</dbReference>
<reference evidence="10" key="1">
    <citation type="submission" date="2020-02" db="EMBL/GenBank/DDBJ databases">
        <title>Bird 10,000 Genomes (B10K) Project - Family phase.</title>
        <authorList>
            <person name="Zhang G."/>
        </authorList>
    </citation>
    <scope>NUCLEOTIDE SEQUENCE</scope>
    <source>
        <strain evidence="10">B10K-DU-002-37</strain>
        <tissue evidence="10">Muscle</tissue>
    </source>
</reference>
<dbReference type="InterPro" id="IPR000276">
    <property type="entry name" value="GPCR_Rhodpsn"/>
</dbReference>
<keyword evidence="4" id="KW-0297">G-protein coupled receptor</keyword>
<keyword evidence="7" id="KW-0807">Transducer</keyword>
<feature type="non-terminal residue" evidence="10">
    <location>
        <position position="141"/>
    </location>
</feature>
<feature type="transmembrane region" description="Helical" evidence="8">
    <location>
        <begin position="35"/>
        <end position="58"/>
    </location>
</feature>
<feature type="domain" description="G-protein coupled receptors family 1 profile" evidence="9">
    <location>
        <begin position="50"/>
        <end position="141"/>
    </location>
</feature>
<evidence type="ECO:0000256" key="4">
    <source>
        <dbReference type="ARBA" id="ARBA00023040"/>
    </source>
</evidence>
<dbReference type="PANTHER" id="PTHR11334:SF68">
    <property type="entry name" value="G-PROTEIN COUPLED RECEPTORS FAMILY 1 PROFILE DOMAIN-CONTAINING PROTEIN-RELATED"/>
    <property type="match status" value="1"/>
</dbReference>
<protein>
    <submittedName>
        <fullName evidence="10">MRGRH protein</fullName>
    </submittedName>
</protein>
<dbReference type="Proteomes" id="UP000627253">
    <property type="component" value="Unassembled WGS sequence"/>
</dbReference>
<evidence type="ECO:0000256" key="5">
    <source>
        <dbReference type="ARBA" id="ARBA00023136"/>
    </source>
</evidence>
<evidence type="ECO:0000313" key="11">
    <source>
        <dbReference type="Proteomes" id="UP000627253"/>
    </source>
</evidence>
<evidence type="ECO:0000256" key="3">
    <source>
        <dbReference type="ARBA" id="ARBA00022989"/>
    </source>
</evidence>
<dbReference type="GO" id="GO:0005886">
    <property type="term" value="C:plasma membrane"/>
    <property type="evidence" value="ECO:0007669"/>
    <property type="project" value="TreeGrafter"/>
</dbReference>
<accession>A0A852IN89</accession>
<comment type="subcellular location">
    <subcellularLocation>
        <location evidence="1">Membrane</location>
        <topology evidence="1">Multi-pass membrane protein</topology>
    </subcellularLocation>
</comment>
<dbReference type="PROSITE" id="PS50262">
    <property type="entry name" value="G_PROTEIN_RECEP_F1_2"/>
    <property type="match status" value="1"/>
</dbReference>